<dbReference type="EMBL" id="JACAZH010000006">
    <property type="protein sequence ID" value="KAF7367006.1"/>
    <property type="molecule type" value="Genomic_DNA"/>
</dbReference>
<keyword evidence="2" id="KW-1185">Reference proteome</keyword>
<organism evidence="1 2">
    <name type="scientific">Mycena sanguinolenta</name>
    <dbReference type="NCBI Taxonomy" id="230812"/>
    <lineage>
        <taxon>Eukaryota</taxon>
        <taxon>Fungi</taxon>
        <taxon>Dikarya</taxon>
        <taxon>Basidiomycota</taxon>
        <taxon>Agaricomycotina</taxon>
        <taxon>Agaricomycetes</taxon>
        <taxon>Agaricomycetidae</taxon>
        <taxon>Agaricales</taxon>
        <taxon>Marasmiineae</taxon>
        <taxon>Mycenaceae</taxon>
        <taxon>Mycena</taxon>
    </lineage>
</organism>
<evidence type="ECO:0000313" key="2">
    <source>
        <dbReference type="Proteomes" id="UP000623467"/>
    </source>
</evidence>
<accession>A0A8H6YY92</accession>
<name>A0A8H6YY92_9AGAR</name>
<sequence length="428" mass="47846">MCTRSWPSLRKPLRRVTLSKQLWLSLVQDSSFRDALELPPPDREKLENHSTEELIDFVKSAVVGPGSFDYPSATITHTSYKIPLHNVANNPDAQLFIGARYILLQNIAREELYIYDVWSARRIWQRGAQAGTICQVDLLSSAAIARVLITQPVDYLKGRRVHIDEIDLITGVWRQVFELGSATRNFGISRLATSAISGDFFLCSMLFSPAYDAKFILVNWRASTFVALQNRWNSVLGLIPGYIVSTYESPPPHQQVLAVTALDDFSNHWQPLTELNLEAQLRMYPHPATPSTVLERLEYNNHPLGSRSVDVHLTVTPSALHCGAYNISVQAGESPRPPGPPTLIGKIGNLVPVRRPRPPPPVHEALLSYKFTPASSHGRGCELRLVSAQRVSNTTQTGSPRATTRFSGGSLIVSYRQWEWPPRRADVI</sequence>
<comment type="caution">
    <text evidence="1">The sequence shown here is derived from an EMBL/GenBank/DDBJ whole genome shotgun (WGS) entry which is preliminary data.</text>
</comment>
<proteinExistence type="predicted"/>
<dbReference type="AlphaFoldDB" id="A0A8H6YY92"/>
<reference evidence="1" key="1">
    <citation type="submission" date="2020-05" db="EMBL/GenBank/DDBJ databases">
        <title>Mycena genomes resolve the evolution of fungal bioluminescence.</title>
        <authorList>
            <person name="Tsai I.J."/>
        </authorList>
    </citation>
    <scope>NUCLEOTIDE SEQUENCE</scope>
    <source>
        <strain evidence="1">160909Yilan</strain>
    </source>
</reference>
<gene>
    <name evidence="1" type="ORF">MSAN_00959700</name>
</gene>
<dbReference type="OrthoDB" id="3010073at2759"/>
<dbReference type="Proteomes" id="UP000623467">
    <property type="component" value="Unassembled WGS sequence"/>
</dbReference>
<evidence type="ECO:0000313" key="1">
    <source>
        <dbReference type="EMBL" id="KAF7367006.1"/>
    </source>
</evidence>
<protein>
    <submittedName>
        <fullName evidence="1">F-box domain-containing protein</fullName>
    </submittedName>
</protein>